<dbReference type="SUPFAM" id="SSF102829">
    <property type="entry name" value="Cell division protein ZapA-like"/>
    <property type="match status" value="1"/>
</dbReference>
<accession>A0A212JCA5</accession>
<reference evidence="1" key="1">
    <citation type="submission" date="2016-04" db="EMBL/GenBank/DDBJ databases">
        <authorList>
            <person name="Evans L.H."/>
            <person name="Alamgir A."/>
            <person name="Owens N."/>
            <person name="Weber N.D."/>
            <person name="Virtaneva K."/>
            <person name="Barbian K."/>
            <person name="Babar A."/>
            <person name="Rosenke K."/>
        </authorList>
    </citation>
    <scope>NUCLEOTIDE SEQUENCE</scope>
    <source>
        <strain evidence="1">86</strain>
    </source>
</reference>
<evidence type="ECO:0000313" key="1">
    <source>
        <dbReference type="EMBL" id="SBV97093.1"/>
    </source>
</evidence>
<dbReference type="EMBL" id="FLUO01000001">
    <property type="protein sequence ID" value="SBV97093.1"/>
    <property type="molecule type" value="Genomic_DNA"/>
</dbReference>
<dbReference type="Gene3D" id="3.30.160.880">
    <property type="entry name" value="Cell division protein ZapA protomer, N-terminal domain"/>
    <property type="match status" value="1"/>
</dbReference>
<name>A0A212JCA5_9PROT</name>
<sequence length="113" mass="12070">MAQVTLTIAGHQYHISCDDGQEAQIGRLGRYLDQRGRELIAAIGPIQENLLLAMIGLLIADELAETYGELEELRASEGSGGGEAKAEAEGRVADAIDAVAARIESIAERLSRH</sequence>
<dbReference type="AlphaFoldDB" id="A0A212JCA5"/>
<dbReference type="InterPro" id="IPR007838">
    <property type="entry name" value="Cell_div_ZapA-like"/>
</dbReference>
<dbReference type="InterPro" id="IPR036192">
    <property type="entry name" value="Cell_div_ZapA-like_sf"/>
</dbReference>
<organism evidence="1">
    <name type="scientific">uncultured Alphaproteobacteria bacterium</name>
    <dbReference type="NCBI Taxonomy" id="91750"/>
    <lineage>
        <taxon>Bacteria</taxon>
        <taxon>Pseudomonadati</taxon>
        <taxon>Pseudomonadota</taxon>
        <taxon>Alphaproteobacteria</taxon>
        <taxon>environmental samples</taxon>
    </lineage>
</organism>
<proteinExistence type="predicted"/>
<gene>
    <name evidence="1" type="ORF">KL86APRO_10842</name>
</gene>
<protein>
    <recommendedName>
        <fullName evidence="2">Cell division protein ZapA</fullName>
    </recommendedName>
</protein>
<evidence type="ECO:0008006" key="2">
    <source>
        <dbReference type="Google" id="ProtNLM"/>
    </source>
</evidence>
<dbReference type="InterPro" id="IPR042233">
    <property type="entry name" value="Cell_div_ZapA_N"/>
</dbReference>
<dbReference type="Pfam" id="PF05164">
    <property type="entry name" value="ZapA"/>
    <property type="match status" value="1"/>
</dbReference>